<keyword evidence="2" id="KW-1185">Reference proteome</keyword>
<organism evidence="1 2">
    <name type="scientific">Dermacentor silvarum</name>
    <name type="common">Tick</name>
    <dbReference type="NCBI Taxonomy" id="543639"/>
    <lineage>
        <taxon>Eukaryota</taxon>
        <taxon>Metazoa</taxon>
        <taxon>Ecdysozoa</taxon>
        <taxon>Arthropoda</taxon>
        <taxon>Chelicerata</taxon>
        <taxon>Arachnida</taxon>
        <taxon>Acari</taxon>
        <taxon>Parasitiformes</taxon>
        <taxon>Ixodida</taxon>
        <taxon>Ixodoidea</taxon>
        <taxon>Ixodidae</taxon>
        <taxon>Rhipicephalinae</taxon>
        <taxon>Dermacentor</taxon>
    </lineage>
</organism>
<accession>A0ACB8DYD1</accession>
<gene>
    <name evidence="1" type="ORF">HPB49_008104</name>
</gene>
<dbReference type="EMBL" id="CM023470">
    <property type="protein sequence ID" value="KAH7979094.1"/>
    <property type="molecule type" value="Genomic_DNA"/>
</dbReference>
<proteinExistence type="predicted"/>
<dbReference type="Proteomes" id="UP000821865">
    <property type="component" value="Chromosome 1"/>
</dbReference>
<evidence type="ECO:0000313" key="2">
    <source>
        <dbReference type="Proteomes" id="UP000821865"/>
    </source>
</evidence>
<evidence type="ECO:0000313" key="1">
    <source>
        <dbReference type="EMBL" id="KAH7979094.1"/>
    </source>
</evidence>
<sequence>MAPIDEEGPVPDSKLVRLWEKHKDLQQRWLKNKINRTLRRELAPLEKEIQDYSSELSTMQWNQLCDSMNGQLSKKNPWTLLKHMLDPQHSKSAAHKRIQKIVHSFPGTDCDLVNLLTMQYLNTEREPGAYIEYKGDENRTLDEDIIEAEVRAALNYQFLWGCQKNPPPRELFRRAPSHEEWEMKTKTYNPEDQIRLAEWADSVAAKQTPR</sequence>
<reference evidence="1" key="1">
    <citation type="submission" date="2020-05" db="EMBL/GenBank/DDBJ databases">
        <title>Large-scale comparative analyses of tick genomes elucidate their genetic diversity and vector capacities.</title>
        <authorList>
            <person name="Jia N."/>
            <person name="Wang J."/>
            <person name="Shi W."/>
            <person name="Du L."/>
            <person name="Sun Y."/>
            <person name="Zhan W."/>
            <person name="Jiang J."/>
            <person name="Wang Q."/>
            <person name="Zhang B."/>
            <person name="Ji P."/>
            <person name="Sakyi L.B."/>
            <person name="Cui X."/>
            <person name="Yuan T."/>
            <person name="Jiang B."/>
            <person name="Yang W."/>
            <person name="Lam T.T.-Y."/>
            <person name="Chang Q."/>
            <person name="Ding S."/>
            <person name="Wang X."/>
            <person name="Zhu J."/>
            <person name="Ruan X."/>
            <person name="Zhao L."/>
            <person name="Wei J."/>
            <person name="Que T."/>
            <person name="Du C."/>
            <person name="Cheng J."/>
            <person name="Dai P."/>
            <person name="Han X."/>
            <person name="Huang E."/>
            <person name="Gao Y."/>
            <person name="Liu J."/>
            <person name="Shao H."/>
            <person name="Ye R."/>
            <person name="Li L."/>
            <person name="Wei W."/>
            <person name="Wang X."/>
            <person name="Wang C."/>
            <person name="Yang T."/>
            <person name="Huo Q."/>
            <person name="Li W."/>
            <person name="Guo W."/>
            <person name="Chen H."/>
            <person name="Zhou L."/>
            <person name="Ni X."/>
            <person name="Tian J."/>
            <person name="Zhou Y."/>
            <person name="Sheng Y."/>
            <person name="Liu T."/>
            <person name="Pan Y."/>
            <person name="Xia L."/>
            <person name="Li J."/>
            <person name="Zhao F."/>
            <person name="Cao W."/>
        </authorList>
    </citation>
    <scope>NUCLEOTIDE SEQUENCE</scope>
    <source>
        <strain evidence="1">Dsil-2018</strain>
    </source>
</reference>
<name>A0ACB8DYD1_DERSI</name>
<comment type="caution">
    <text evidence="1">The sequence shown here is derived from an EMBL/GenBank/DDBJ whole genome shotgun (WGS) entry which is preliminary data.</text>
</comment>
<protein>
    <submittedName>
        <fullName evidence="1">Uncharacterized protein</fullName>
    </submittedName>
</protein>